<dbReference type="SUPFAM" id="SSF46689">
    <property type="entry name" value="Homeodomain-like"/>
    <property type="match status" value="1"/>
</dbReference>
<dbReference type="InterPro" id="IPR050109">
    <property type="entry name" value="HTH-type_TetR-like_transc_reg"/>
</dbReference>
<dbReference type="Gene3D" id="1.10.357.10">
    <property type="entry name" value="Tetracycline Repressor, domain 2"/>
    <property type="match status" value="1"/>
</dbReference>
<dbReference type="SUPFAM" id="SSF48498">
    <property type="entry name" value="Tetracyclin repressor-like, C-terminal domain"/>
    <property type="match status" value="1"/>
</dbReference>
<dbReference type="PANTHER" id="PTHR30055">
    <property type="entry name" value="HTH-TYPE TRANSCRIPTIONAL REGULATOR RUTR"/>
    <property type="match status" value="1"/>
</dbReference>
<dbReference type="InterPro" id="IPR009057">
    <property type="entry name" value="Homeodomain-like_sf"/>
</dbReference>
<dbReference type="PROSITE" id="PS50977">
    <property type="entry name" value="HTH_TETR_2"/>
    <property type="match status" value="1"/>
</dbReference>
<name>A0A6J7DSW9_9ZZZZ</name>
<keyword evidence="1" id="KW-0805">Transcription regulation</keyword>
<dbReference type="AlphaFoldDB" id="A0A6J7DSW9"/>
<dbReference type="EMBL" id="CAFBLT010000001">
    <property type="protein sequence ID" value="CAB4873677.1"/>
    <property type="molecule type" value="Genomic_DNA"/>
</dbReference>
<dbReference type="EMBL" id="CAFABE010000003">
    <property type="protein sequence ID" value="CAB4816715.1"/>
    <property type="molecule type" value="Genomic_DNA"/>
</dbReference>
<evidence type="ECO:0000313" key="5">
    <source>
        <dbReference type="EMBL" id="CAB4816715.1"/>
    </source>
</evidence>
<dbReference type="GO" id="GO:0003700">
    <property type="term" value="F:DNA-binding transcription factor activity"/>
    <property type="evidence" value="ECO:0007669"/>
    <property type="project" value="TreeGrafter"/>
</dbReference>
<evidence type="ECO:0000256" key="3">
    <source>
        <dbReference type="ARBA" id="ARBA00023163"/>
    </source>
</evidence>
<evidence type="ECO:0000313" key="7">
    <source>
        <dbReference type="EMBL" id="CAB5007397.1"/>
    </source>
</evidence>
<dbReference type="PANTHER" id="PTHR30055:SF212">
    <property type="entry name" value="TETR-FAMILY FAMILY TRANSCRIPTIONAL REGULATOR"/>
    <property type="match status" value="1"/>
</dbReference>
<keyword evidence="3" id="KW-0804">Transcription</keyword>
<evidence type="ECO:0000256" key="1">
    <source>
        <dbReference type="ARBA" id="ARBA00023015"/>
    </source>
</evidence>
<dbReference type="InterPro" id="IPR023772">
    <property type="entry name" value="DNA-bd_HTH_TetR-type_CS"/>
</dbReference>
<dbReference type="EMBL" id="CAFBPM010000001">
    <property type="protein sequence ID" value="CAB5007397.1"/>
    <property type="molecule type" value="Genomic_DNA"/>
</dbReference>
<protein>
    <submittedName>
        <fullName evidence="6">Unannotated protein</fullName>
    </submittedName>
</protein>
<gene>
    <name evidence="5" type="ORF">UFOPK3164_00116</name>
    <name evidence="6" type="ORF">UFOPK3427_00979</name>
    <name evidence="7" type="ORF">UFOPK4112_00106</name>
</gene>
<reference evidence="6" key="1">
    <citation type="submission" date="2020-05" db="EMBL/GenBank/DDBJ databases">
        <authorList>
            <person name="Chiriac C."/>
            <person name="Salcher M."/>
            <person name="Ghai R."/>
            <person name="Kavagutti S V."/>
        </authorList>
    </citation>
    <scope>NUCLEOTIDE SEQUENCE</scope>
</reference>
<evidence type="ECO:0000313" key="6">
    <source>
        <dbReference type="EMBL" id="CAB4873677.1"/>
    </source>
</evidence>
<dbReference type="GO" id="GO:0000976">
    <property type="term" value="F:transcription cis-regulatory region binding"/>
    <property type="evidence" value="ECO:0007669"/>
    <property type="project" value="TreeGrafter"/>
</dbReference>
<dbReference type="InterPro" id="IPR025996">
    <property type="entry name" value="MT1864/Rv1816-like_C"/>
</dbReference>
<organism evidence="6">
    <name type="scientific">freshwater metagenome</name>
    <dbReference type="NCBI Taxonomy" id="449393"/>
    <lineage>
        <taxon>unclassified sequences</taxon>
        <taxon>metagenomes</taxon>
        <taxon>ecological metagenomes</taxon>
    </lineage>
</organism>
<dbReference type="InterPro" id="IPR036271">
    <property type="entry name" value="Tet_transcr_reg_TetR-rel_C_sf"/>
</dbReference>
<dbReference type="InterPro" id="IPR001647">
    <property type="entry name" value="HTH_TetR"/>
</dbReference>
<accession>A0A6J7DSW9</accession>
<evidence type="ECO:0000256" key="2">
    <source>
        <dbReference type="ARBA" id="ARBA00023125"/>
    </source>
</evidence>
<feature type="domain" description="HTH tetR-type" evidence="4">
    <location>
        <begin position="7"/>
        <end position="67"/>
    </location>
</feature>
<keyword evidence="2" id="KW-0238">DNA-binding</keyword>
<evidence type="ECO:0000259" key="4">
    <source>
        <dbReference type="PROSITE" id="PS50977"/>
    </source>
</evidence>
<dbReference type="PROSITE" id="PS01081">
    <property type="entry name" value="HTH_TETR_1"/>
    <property type="match status" value="1"/>
</dbReference>
<dbReference type="Pfam" id="PF13305">
    <property type="entry name" value="TetR_C_33"/>
    <property type="match status" value="1"/>
</dbReference>
<sequence length="197" mass="20756">MPNDRPGLNRAAVVMAARDIVVADGLEGLSLRRIAADLGVTAPALYAYVDDKVDLLRGVAELEFERLAARFDAIDAPDPLARIREQAVAYVNHALEDPALFRVMFLFRPDWAQQPSVDELPAATKTFALGASAIDAAMASGALRSADPLLVAISVWAAAHGAASVLLAGINLGAEYESQVVATVIDNLLAGLAAPER</sequence>
<dbReference type="Pfam" id="PF00440">
    <property type="entry name" value="TetR_N"/>
    <property type="match status" value="1"/>
</dbReference>
<proteinExistence type="predicted"/>